<dbReference type="CDD" id="cd04680">
    <property type="entry name" value="NUDIX_Hydrolase"/>
    <property type="match status" value="1"/>
</dbReference>
<dbReference type="SUPFAM" id="SSF55811">
    <property type="entry name" value="Nudix"/>
    <property type="match status" value="1"/>
</dbReference>
<dbReference type="InterPro" id="IPR020084">
    <property type="entry name" value="NUDIX_hydrolase_CS"/>
</dbReference>
<name>A0A1G5P2L8_AFIMA</name>
<dbReference type="RefSeq" id="WP_420867627.1">
    <property type="nucleotide sequence ID" value="NZ_FMVW01000008.1"/>
</dbReference>
<accession>A0A1G5P2L8</accession>
<dbReference type="InterPro" id="IPR020476">
    <property type="entry name" value="Nudix_hydrolase"/>
</dbReference>
<keyword evidence="2 3" id="KW-0378">Hydrolase</keyword>
<feature type="domain" description="Nudix hydrolase" evidence="4">
    <location>
        <begin position="29"/>
        <end position="153"/>
    </location>
</feature>
<evidence type="ECO:0000256" key="2">
    <source>
        <dbReference type="ARBA" id="ARBA00022801"/>
    </source>
</evidence>
<dbReference type="Gene3D" id="3.90.79.10">
    <property type="entry name" value="Nucleoside Triphosphate Pyrophosphohydrolase"/>
    <property type="match status" value="1"/>
</dbReference>
<evidence type="ECO:0000313" key="6">
    <source>
        <dbReference type="Proteomes" id="UP000199347"/>
    </source>
</evidence>
<dbReference type="AlphaFoldDB" id="A0A1G5P2L8"/>
<dbReference type="PROSITE" id="PS00893">
    <property type="entry name" value="NUDIX_BOX"/>
    <property type="match status" value="1"/>
</dbReference>
<dbReference type="STRING" id="1120955.SAMN03080610_03121"/>
<dbReference type="Pfam" id="PF00293">
    <property type="entry name" value="NUDIX"/>
    <property type="match status" value="1"/>
</dbReference>
<evidence type="ECO:0000313" key="5">
    <source>
        <dbReference type="EMBL" id="SCZ43764.1"/>
    </source>
</evidence>
<dbReference type="InterPro" id="IPR015797">
    <property type="entry name" value="NUDIX_hydrolase-like_dom_sf"/>
</dbReference>
<dbReference type="PANTHER" id="PTHR43046:SF14">
    <property type="entry name" value="MUTT_NUDIX FAMILY PROTEIN"/>
    <property type="match status" value="1"/>
</dbReference>
<evidence type="ECO:0000256" key="1">
    <source>
        <dbReference type="ARBA" id="ARBA00001946"/>
    </source>
</evidence>
<evidence type="ECO:0000256" key="3">
    <source>
        <dbReference type="RuleBase" id="RU003476"/>
    </source>
</evidence>
<dbReference type="EMBL" id="FMVW01000008">
    <property type="protein sequence ID" value="SCZ43764.1"/>
    <property type="molecule type" value="Genomic_DNA"/>
</dbReference>
<reference evidence="5 6" key="1">
    <citation type="submission" date="2016-10" db="EMBL/GenBank/DDBJ databases">
        <authorList>
            <person name="de Groot N.N."/>
        </authorList>
    </citation>
    <scope>NUCLEOTIDE SEQUENCE [LARGE SCALE GENOMIC DNA]</scope>
    <source>
        <strain evidence="5 6">DSM 2698</strain>
    </source>
</reference>
<keyword evidence="6" id="KW-1185">Reference proteome</keyword>
<dbReference type="PROSITE" id="PS51462">
    <property type="entry name" value="NUDIX"/>
    <property type="match status" value="1"/>
</dbReference>
<comment type="similarity">
    <text evidence="3">Belongs to the Nudix hydrolase family.</text>
</comment>
<sequence length="161" mass="17673">MSERHRPRLNAMQRFGQHVLLAYGRVSRGMTLGVRAALITDAQILLVRHTYLPGWYLPGGGVESGETLLEALTREVREEAGAELDGPAELFGMYRNARAHPNDHVALYICRSWKNLGIDPRGAEIADIGTFPLEDLPEGTTPATRARLAEMAGAVAPAQDW</sequence>
<organism evidence="5 6">
    <name type="scientific">Afifella marina DSM 2698</name>
    <dbReference type="NCBI Taxonomy" id="1120955"/>
    <lineage>
        <taxon>Bacteria</taxon>
        <taxon>Pseudomonadati</taxon>
        <taxon>Pseudomonadota</taxon>
        <taxon>Alphaproteobacteria</taxon>
        <taxon>Hyphomicrobiales</taxon>
        <taxon>Afifellaceae</taxon>
        <taxon>Afifella</taxon>
    </lineage>
</organism>
<dbReference type="GO" id="GO:0016787">
    <property type="term" value="F:hydrolase activity"/>
    <property type="evidence" value="ECO:0007669"/>
    <property type="project" value="UniProtKB-KW"/>
</dbReference>
<proteinExistence type="inferred from homology"/>
<dbReference type="InterPro" id="IPR000086">
    <property type="entry name" value="NUDIX_hydrolase_dom"/>
</dbReference>
<gene>
    <name evidence="5" type="ORF">SAMN03080610_03121</name>
</gene>
<protein>
    <submittedName>
        <fullName evidence="5">ADP-ribose pyrophosphatase YjhB, NUDIX family</fullName>
    </submittedName>
</protein>
<comment type="cofactor">
    <cofactor evidence="1">
        <name>Mg(2+)</name>
        <dbReference type="ChEBI" id="CHEBI:18420"/>
    </cofactor>
</comment>
<dbReference type="Proteomes" id="UP000199347">
    <property type="component" value="Unassembled WGS sequence"/>
</dbReference>
<dbReference type="PANTHER" id="PTHR43046">
    <property type="entry name" value="GDP-MANNOSE MANNOSYL HYDROLASE"/>
    <property type="match status" value="1"/>
</dbReference>
<dbReference type="PRINTS" id="PR00502">
    <property type="entry name" value="NUDIXFAMILY"/>
</dbReference>
<evidence type="ECO:0000259" key="4">
    <source>
        <dbReference type="PROSITE" id="PS51462"/>
    </source>
</evidence>